<evidence type="ECO:0000256" key="7">
    <source>
        <dbReference type="ARBA" id="ARBA00023098"/>
    </source>
</evidence>
<dbReference type="EMBL" id="WTPW01000498">
    <property type="protein sequence ID" value="KAF0505326.1"/>
    <property type="molecule type" value="Genomic_DNA"/>
</dbReference>
<keyword evidence="4 10" id="KW-0812">Transmembrane</keyword>
<keyword evidence="9 10" id="KW-0275">Fatty acid biosynthesis</keyword>
<keyword evidence="5 10" id="KW-0276">Fatty acid metabolism</keyword>
<evidence type="ECO:0000256" key="8">
    <source>
        <dbReference type="ARBA" id="ARBA00023136"/>
    </source>
</evidence>
<dbReference type="Pfam" id="PF01151">
    <property type="entry name" value="ELO"/>
    <property type="match status" value="1"/>
</dbReference>
<dbReference type="GO" id="GO:0019367">
    <property type="term" value="P:fatty acid elongation, saturated fatty acid"/>
    <property type="evidence" value="ECO:0007669"/>
    <property type="project" value="TreeGrafter"/>
</dbReference>
<keyword evidence="7 10" id="KW-0443">Lipid metabolism</keyword>
<dbReference type="AlphaFoldDB" id="A0A8H4EKL0"/>
<comment type="similarity">
    <text evidence="10">Belongs to the ELO family.</text>
</comment>
<dbReference type="OrthoDB" id="10259681at2759"/>
<keyword evidence="6 10" id="KW-1133">Transmembrane helix</keyword>
<evidence type="ECO:0000256" key="2">
    <source>
        <dbReference type="ARBA" id="ARBA00022516"/>
    </source>
</evidence>
<keyword evidence="3 10" id="KW-0808">Transferase</keyword>
<name>A0A8H4EKL0_GIGMA</name>
<organism evidence="11 12">
    <name type="scientific">Gigaspora margarita</name>
    <dbReference type="NCBI Taxonomy" id="4874"/>
    <lineage>
        <taxon>Eukaryota</taxon>
        <taxon>Fungi</taxon>
        <taxon>Fungi incertae sedis</taxon>
        <taxon>Mucoromycota</taxon>
        <taxon>Glomeromycotina</taxon>
        <taxon>Glomeromycetes</taxon>
        <taxon>Diversisporales</taxon>
        <taxon>Gigasporaceae</taxon>
        <taxon>Gigaspora</taxon>
    </lineage>
</organism>
<feature type="transmembrane region" description="Helical" evidence="10">
    <location>
        <begin position="42"/>
        <end position="59"/>
    </location>
</feature>
<evidence type="ECO:0000256" key="6">
    <source>
        <dbReference type="ARBA" id="ARBA00022989"/>
    </source>
</evidence>
<keyword evidence="2 10" id="KW-0444">Lipid biosynthesis</keyword>
<feature type="transmembrane region" description="Helical" evidence="10">
    <location>
        <begin position="91"/>
        <end position="115"/>
    </location>
</feature>
<protein>
    <recommendedName>
        <fullName evidence="10">Elongation of fatty acids protein</fullName>
        <ecNumber evidence="10">2.3.1.-</ecNumber>
    </recommendedName>
</protein>
<evidence type="ECO:0000313" key="12">
    <source>
        <dbReference type="Proteomes" id="UP000439903"/>
    </source>
</evidence>
<dbReference type="PANTHER" id="PTHR11157:SF169">
    <property type="entry name" value="ELONGATION OF FATTY ACIDS PROTEIN"/>
    <property type="match status" value="1"/>
</dbReference>
<evidence type="ECO:0000256" key="3">
    <source>
        <dbReference type="ARBA" id="ARBA00022679"/>
    </source>
</evidence>
<dbReference type="InterPro" id="IPR002076">
    <property type="entry name" value="ELO_fam"/>
</dbReference>
<dbReference type="Proteomes" id="UP000439903">
    <property type="component" value="Unassembled WGS sequence"/>
</dbReference>
<comment type="subcellular location">
    <subcellularLocation>
        <location evidence="1">Membrane</location>
        <topology evidence="1">Multi-pass membrane protein</topology>
    </subcellularLocation>
</comment>
<reference evidence="11 12" key="1">
    <citation type="journal article" date="2019" name="Environ. Microbiol.">
        <title>At the nexus of three kingdoms: the genome of the mycorrhizal fungus Gigaspora margarita provides insights into plant, endobacterial and fungal interactions.</title>
        <authorList>
            <person name="Venice F."/>
            <person name="Ghignone S."/>
            <person name="Salvioli di Fossalunga A."/>
            <person name="Amselem J."/>
            <person name="Novero M."/>
            <person name="Xianan X."/>
            <person name="Sedzielewska Toro K."/>
            <person name="Morin E."/>
            <person name="Lipzen A."/>
            <person name="Grigoriev I.V."/>
            <person name="Henrissat B."/>
            <person name="Martin F.M."/>
            <person name="Bonfante P."/>
        </authorList>
    </citation>
    <scope>NUCLEOTIDE SEQUENCE [LARGE SCALE GENOMIC DNA]</scope>
    <source>
        <strain evidence="11 12">BEG34</strain>
    </source>
</reference>
<dbReference type="GO" id="GO:0034625">
    <property type="term" value="P:fatty acid elongation, monounsaturated fatty acid"/>
    <property type="evidence" value="ECO:0007669"/>
    <property type="project" value="TreeGrafter"/>
</dbReference>
<dbReference type="GO" id="GO:0034626">
    <property type="term" value="P:fatty acid elongation, polyunsaturated fatty acid"/>
    <property type="evidence" value="ECO:0007669"/>
    <property type="project" value="TreeGrafter"/>
</dbReference>
<dbReference type="GO" id="GO:0009922">
    <property type="term" value="F:fatty acid elongase activity"/>
    <property type="evidence" value="ECO:0007669"/>
    <property type="project" value="InterPro"/>
</dbReference>
<sequence length="292" mass="33153">MNSNEFFAPVARILPPISNMFPTVPPPSGIPFSKLYPIVMDYRFPVLFATIYVASVSFLNPSSNNVSRVVAKQKGLKPSPTQKSSKSMTTFVFFHNLALFVFSLATFVSVVPALVRNYGTHSFSDAFCDRDGSFWNDALGYWGYLFYLSKFYEVIDTIIILLKSRRSSLLQTYHHSGAMITMWSGINFKAAPIWIFVVFNSFIHSIMYAYYALTSVGINPPGKKYLTSMQILQFLIGFTIALTYLFMDNCLTNNGTTLAIWINLLYLMPLIYLFVDFAKNTYSKRVPVKKVD</sequence>
<evidence type="ECO:0000256" key="10">
    <source>
        <dbReference type="RuleBase" id="RU361115"/>
    </source>
</evidence>
<keyword evidence="8 10" id="KW-0472">Membrane</keyword>
<feature type="transmembrane region" description="Helical" evidence="10">
    <location>
        <begin position="192"/>
        <end position="213"/>
    </location>
</feature>
<gene>
    <name evidence="11" type="ORF">F8M41_019322</name>
</gene>
<evidence type="ECO:0000256" key="4">
    <source>
        <dbReference type="ARBA" id="ARBA00022692"/>
    </source>
</evidence>
<evidence type="ECO:0000313" key="11">
    <source>
        <dbReference type="EMBL" id="KAF0505326.1"/>
    </source>
</evidence>
<dbReference type="GO" id="GO:0005789">
    <property type="term" value="C:endoplasmic reticulum membrane"/>
    <property type="evidence" value="ECO:0007669"/>
    <property type="project" value="TreeGrafter"/>
</dbReference>
<accession>A0A8H4EKL0</accession>
<comment type="caution">
    <text evidence="11">The sequence shown here is derived from an EMBL/GenBank/DDBJ whole genome shotgun (WGS) entry which is preliminary data.</text>
</comment>
<evidence type="ECO:0000256" key="9">
    <source>
        <dbReference type="ARBA" id="ARBA00023160"/>
    </source>
</evidence>
<dbReference type="EC" id="2.3.1.-" evidence="10"/>
<evidence type="ECO:0000256" key="5">
    <source>
        <dbReference type="ARBA" id="ARBA00022832"/>
    </source>
</evidence>
<dbReference type="GO" id="GO:0042761">
    <property type="term" value="P:very long-chain fatty acid biosynthetic process"/>
    <property type="evidence" value="ECO:0007669"/>
    <property type="project" value="TreeGrafter"/>
</dbReference>
<feature type="transmembrane region" description="Helical" evidence="10">
    <location>
        <begin position="225"/>
        <end position="246"/>
    </location>
</feature>
<evidence type="ECO:0000256" key="1">
    <source>
        <dbReference type="ARBA" id="ARBA00004141"/>
    </source>
</evidence>
<comment type="catalytic activity">
    <reaction evidence="10">
        <text>an acyl-CoA + malonyl-CoA + H(+) = a 3-oxoacyl-CoA + CO2 + CoA</text>
        <dbReference type="Rhea" id="RHEA:50252"/>
        <dbReference type="ChEBI" id="CHEBI:15378"/>
        <dbReference type="ChEBI" id="CHEBI:16526"/>
        <dbReference type="ChEBI" id="CHEBI:57287"/>
        <dbReference type="ChEBI" id="CHEBI:57384"/>
        <dbReference type="ChEBI" id="CHEBI:58342"/>
        <dbReference type="ChEBI" id="CHEBI:90726"/>
    </reaction>
    <physiologicalReaction direction="left-to-right" evidence="10">
        <dbReference type="Rhea" id="RHEA:50253"/>
    </physiologicalReaction>
</comment>
<dbReference type="GO" id="GO:0030148">
    <property type="term" value="P:sphingolipid biosynthetic process"/>
    <property type="evidence" value="ECO:0007669"/>
    <property type="project" value="TreeGrafter"/>
</dbReference>
<dbReference type="PANTHER" id="PTHR11157">
    <property type="entry name" value="FATTY ACID ACYL TRANSFERASE-RELATED"/>
    <property type="match status" value="1"/>
</dbReference>
<feature type="transmembrane region" description="Helical" evidence="10">
    <location>
        <begin position="258"/>
        <end position="275"/>
    </location>
</feature>
<proteinExistence type="inferred from homology"/>
<keyword evidence="12" id="KW-1185">Reference proteome</keyword>